<sequence>MSDVAAKVKEIIMDKLGTSEEKITPEASFRNDLGADSLSTVELMMELEEAFGVEIEDEEAEKIQTVKDAINYIEQKMAG</sequence>
<comment type="subcellular location">
    <subcellularLocation>
        <location evidence="3">Cytoplasm</location>
    </subcellularLocation>
</comment>
<comment type="similarity">
    <text evidence="3">Belongs to the acyl carrier protein (ACP) family.</text>
</comment>
<dbReference type="PANTHER" id="PTHR20863:SF76">
    <property type="entry name" value="CARRIER DOMAIN-CONTAINING PROTEIN"/>
    <property type="match status" value="1"/>
</dbReference>
<dbReference type="Gene3D" id="1.10.1200.10">
    <property type="entry name" value="ACP-like"/>
    <property type="match status" value="1"/>
</dbReference>
<keyword evidence="3" id="KW-0963">Cytoplasm</keyword>
<dbReference type="PANTHER" id="PTHR20863">
    <property type="entry name" value="ACYL CARRIER PROTEIN"/>
    <property type="match status" value="1"/>
</dbReference>
<evidence type="ECO:0000256" key="1">
    <source>
        <dbReference type="ARBA" id="ARBA00022450"/>
    </source>
</evidence>
<dbReference type="NCBIfam" id="NF002150">
    <property type="entry name" value="PRK00982.1-4"/>
    <property type="match status" value="1"/>
</dbReference>
<dbReference type="SUPFAM" id="SSF47336">
    <property type="entry name" value="ACP-like"/>
    <property type="match status" value="1"/>
</dbReference>
<keyword evidence="2 3" id="KW-0597">Phosphoprotein</keyword>
<evidence type="ECO:0000313" key="7">
    <source>
        <dbReference type="EMBL" id="MFC1799878.1"/>
    </source>
</evidence>
<evidence type="ECO:0000256" key="5">
    <source>
        <dbReference type="RuleBase" id="RU003545"/>
    </source>
</evidence>
<evidence type="ECO:0000313" key="8">
    <source>
        <dbReference type="Proteomes" id="UP001594288"/>
    </source>
</evidence>
<keyword evidence="8" id="KW-1185">Reference proteome</keyword>
<protein>
    <recommendedName>
        <fullName evidence="3 4">Acyl carrier protein</fullName>
        <shortName evidence="3">ACP</shortName>
    </recommendedName>
</protein>
<feature type="domain" description="Carrier" evidence="6">
    <location>
        <begin position="2"/>
        <end position="77"/>
    </location>
</feature>
<feature type="modified residue" description="O-(pantetheine 4'-phosphoryl)serine" evidence="3">
    <location>
        <position position="37"/>
    </location>
</feature>
<dbReference type="HAMAP" id="MF_01217">
    <property type="entry name" value="Acyl_carrier"/>
    <property type="match status" value="1"/>
</dbReference>
<comment type="PTM">
    <text evidence="3">4'-phosphopantetheine is transferred from CoA to a specific serine of apo-ACP by AcpS. This modification is essential for activity because fatty acids are bound in thioester linkage to the sulfhydryl of the prosthetic group.</text>
</comment>
<comment type="PTM">
    <text evidence="5">4'-phosphopantetheine is transferred from CoA to a specific serine of apo-ACP by acpS.</text>
</comment>
<dbReference type="EMBL" id="JBHPEI010000039">
    <property type="protein sequence ID" value="MFC1799878.1"/>
    <property type="molecule type" value="Genomic_DNA"/>
</dbReference>
<dbReference type="NCBIfam" id="NF002148">
    <property type="entry name" value="PRK00982.1-2"/>
    <property type="match status" value="1"/>
</dbReference>
<keyword evidence="1 3" id="KW-0596">Phosphopantetheine</keyword>
<evidence type="ECO:0000256" key="3">
    <source>
        <dbReference type="HAMAP-Rule" id="MF_01217"/>
    </source>
</evidence>
<dbReference type="InterPro" id="IPR009081">
    <property type="entry name" value="PP-bd_ACP"/>
</dbReference>
<dbReference type="NCBIfam" id="NF002151">
    <property type="entry name" value="PRK00982.1-5"/>
    <property type="match status" value="1"/>
</dbReference>
<comment type="pathway">
    <text evidence="3 5">Lipid metabolism; fatty acid biosynthesis.</text>
</comment>
<keyword evidence="3" id="KW-0276">Fatty acid metabolism</keyword>
<evidence type="ECO:0000256" key="4">
    <source>
        <dbReference type="NCBIfam" id="TIGR00517"/>
    </source>
</evidence>
<evidence type="ECO:0000259" key="6">
    <source>
        <dbReference type="PROSITE" id="PS50075"/>
    </source>
</evidence>
<dbReference type="InterPro" id="IPR003231">
    <property type="entry name" value="ACP"/>
</dbReference>
<proteinExistence type="inferred from homology"/>
<evidence type="ECO:0000256" key="2">
    <source>
        <dbReference type="ARBA" id="ARBA00022553"/>
    </source>
</evidence>
<keyword evidence="3" id="KW-0275">Fatty acid biosynthesis</keyword>
<keyword evidence="3" id="KW-0443">Lipid metabolism</keyword>
<dbReference type="Proteomes" id="UP001594288">
    <property type="component" value="Unassembled WGS sequence"/>
</dbReference>
<name>A0ABV6YP72_UNCEI</name>
<dbReference type="InterPro" id="IPR036736">
    <property type="entry name" value="ACP-like_sf"/>
</dbReference>
<reference evidence="7 8" key="1">
    <citation type="submission" date="2024-09" db="EMBL/GenBank/DDBJ databases">
        <authorList>
            <person name="D'Angelo T."/>
        </authorList>
    </citation>
    <scope>NUCLEOTIDE SEQUENCE [LARGE SCALE GENOMIC DNA]</scope>
    <source>
        <strain evidence="7">SAG AM-311-F02</strain>
    </source>
</reference>
<comment type="function">
    <text evidence="3 5">Carrier of the growing fatty acid chain in fatty acid biosynthesis.</text>
</comment>
<comment type="caution">
    <text evidence="7">The sequence shown here is derived from an EMBL/GenBank/DDBJ whole genome shotgun (WGS) entry which is preliminary data.</text>
</comment>
<accession>A0ABV6YP72</accession>
<organism evidence="7 8">
    <name type="scientific">Eiseniibacteriota bacterium</name>
    <dbReference type="NCBI Taxonomy" id="2212470"/>
    <lineage>
        <taxon>Bacteria</taxon>
        <taxon>Candidatus Eiseniibacteriota</taxon>
    </lineage>
</organism>
<dbReference type="Pfam" id="PF00550">
    <property type="entry name" value="PP-binding"/>
    <property type="match status" value="1"/>
</dbReference>
<gene>
    <name evidence="3" type="primary">acpP</name>
    <name evidence="7" type="ORF">ACFL2Z_03095</name>
</gene>
<dbReference type="NCBIfam" id="TIGR00517">
    <property type="entry name" value="acyl_carrier"/>
    <property type="match status" value="1"/>
</dbReference>
<keyword evidence="3" id="KW-0444">Lipid biosynthesis</keyword>
<dbReference type="PROSITE" id="PS50075">
    <property type="entry name" value="CARRIER"/>
    <property type="match status" value="1"/>
</dbReference>